<dbReference type="InterPro" id="IPR011990">
    <property type="entry name" value="TPR-like_helical_dom_sf"/>
</dbReference>
<dbReference type="Gene3D" id="1.25.40.10">
    <property type="entry name" value="Tetratricopeptide repeat domain"/>
    <property type="match status" value="1"/>
</dbReference>
<evidence type="ECO:0000313" key="4">
    <source>
        <dbReference type="Proteomes" id="UP000237347"/>
    </source>
</evidence>
<dbReference type="GO" id="GO:0003723">
    <property type="term" value="F:RNA binding"/>
    <property type="evidence" value="ECO:0007669"/>
    <property type="project" value="InterPro"/>
</dbReference>
<proteinExistence type="predicted"/>
<dbReference type="InterPro" id="IPR002885">
    <property type="entry name" value="PPR_rpt"/>
</dbReference>
<feature type="repeat" description="PPR" evidence="2">
    <location>
        <begin position="49"/>
        <end position="83"/>
    </location>
</feature>
<dbReference type="GO" id="GO:0009451">
    <property type="term" value="P:RNA modification"/>
    <property type="evidence" value="ECO:0007669"/>
    <property type="project" value="InterPro"/>
</dbReference>
<gene>
    <name evidence="3" type="ORF">CFP56_035311</name>
</gene>
<dbReference type="AlphaFoldDB" id="A0AAW0JAE3"/>
<dbReference type="PANTHER" id="PTHR47926">
    <property type="entry name" value="PENTATRICOPEPTIDE REPEAT-CONTAINING PROTEIN"/>
    <property type="match status" value="1"/>
</dbReference>
<keyword evidence="4" id="KW-1185">Reference proteome</keyword>
<dbReference type="SUPFAM" id="SSF48452">
    <property type="entry name" value="TPR-like"/>
    <property type="match status" value="1"/>
</dbReference>
<keyword evidence="1" id="KW-0677">Repeat</keyword>
<reference evidence="3 4" key="1">
    <citation type="journal article" date="2018" name="Sci. Data">
        <title>The draft genome sequence of cork oak.</title>
        <authorList>
            <person name="Ramos A.M."/>
            <person name="Usie A."/>
            <person name="Barbosa P."/>
            <person name="Barros P.M."/>
            <person name="Capote T."/>
            <person name="Chaves I."/>
            <person name="Simoes F."/>
            <person name="Abreu I."/>
            <person name="Carrasquinho I."/>
            <person name="Faro C."/>
            <person name="Guimaraes J.B."/>
            <person name="Mendonca D."/>
            <person name="Nobrega F."/>
            <person name="Rodrigues L."/>
            <person name="Saibo N.J.M."/>
            <person name="Varela M.C."/>
            <person name="Egas C."/>
            <person name="Matos J."/>
            <person name="Miguel C.M."/>
            <person name="Oliveira M.M."/>
            <person name="Ricardo C.P."/>
            <person name="Goncalves S."/>
        </authorList>
    </citation>
    <scope>NUCLEOTIDE SEQUENCE [LARGE SCALE GENOMIC DNA]</scope>
    <source>
        <strain evidence="4">cv. HL8</strain>
    </source>
</reference>
<dbReference type="NCBIfam" id="TIGR00756">
    <property type="entry name" value="PPR"/>
    <property type="match status" value="2"/>
</dbReference>
<evidence type="ECO:0000256" key="1">
    <source>
        <dbReference type="ARBA" id="ARBA00022737"/>
    </source>
</evidence>
<evidence type="ECO:0000256" key="2">
    <source>
        <dbReference type="PROSITE-ProRule" id="PRU00708"/>
    </source>
</evidence>
<sequence length="107" mass="12203">MPIQNPTLSWGILDLNRIVIALRHYGRVQALNHGRTLHSNLIKLGVSKNVFLANNLIAMYVECSRVKDAHKMFDEMLERNVVSWTTMVSAYTNSGRPQEALALYTQF</sequence>
<name>A0AAW0JAE3_QUESU</name>
<evidence type="ECO:0000313" key="3">
    <source>
        <dbReference type="EMBL" id="KAK7823613.1"/>
    </source>
</evidence>
<accession>A0AAW0JAE3</accession>
<comment type="caution">
    <text evidence="3">The sequence shown here is derived from an EMBL/GenBank/DDBJ whole genome shotgun (WGS) entry which is preliminary data.</text>
</comment>
<dbReference type="InterPro" id="IPR046960">
    <property type="entry name" value="PPR_At4g14850-like_plant"/>
</dbReference>
<dbReference type="PROSITE" id="PS51375">
    <property type="entry name" value="PPR"/>
    <property type="match status" value="1"/>
</dbReference>
<dbReference type="Pfam" id="PF01535">
    <property type="entry name" value="PPR"/>
    <property type="match status" value="2"/>
</dbReference>
<dbReference type="EMBL" id="PKMF04000626">
    <property type="protein sequence ID" value="KAK7823613.1"/>
    <property type="molecule type" value="Genomic_DNA"/>
</dbReference>
<organism evidence="3 4">
    <name type="scientific">Quercus suber</name>
    <name type="common">Cork oak</name>
    <dbReference type="NCBI Taxonomy" id="58331"/>
    <lineage>
        <taxon>Eukaryota</taxon>
        <taxon>Viridiplantae</taxon>
        <taxon>Streptophyta</taxon>
        <taxon>Embryophyta</taxon>
        <taxon>Tracheophyta</taxon>
        <taxon>Spermatophyta</taxon>
        <taxon>Magnoliopsida</taxon>
        <taxon>eudicotyledons</taxon>
        <taxon>Gunneridae</taxon>
        <taxon>Pentapetalae</taxon>
        <taxon>rosids</taxon>
        <taxon>fabids</taxon>
        <taxon>Fagales</taxon>
        <taxon>Fagaceae</taxon>
        <taxon>Quercus</taxon>
    </lineage>
</organism>
<dbReference type="Proteomes" id="UP000237347">
    <property type="component" value="Unassembled WGS sequence"/>
</dbReference>
<protein>
    <submittedName>
        <fullName evidence="3">Pentatricopeptide repeat-containing protein</fullName>
    </submittedName>
</protein>